<feature type="domain" description="SLH" evidence="3">
    <location>
        <begin position="1388"/>
        <end position="1446"/>
    </location>
</feature>
<name>A0A2W1LGS6_9BACL</name>
<feature type="domain" description="SLH" evidence="3">
    <location>
        <begin position="1320"/>
        <end position="1383"/>
    </location>
</feature>
<evidence type="ECO:0000256" key="2">
    <source>
        <dbReference type="SAM" id="SignalP"/>
    </source>
</evidence>
<dbReference type="PANTHER" id="PTHR48098:SF1">
    <property type="entry name" value="DIACYLGLYCEROL ACYLTRANSFERASE_MYCOLYLTRANSFERASE AG85A"/>
    <property type="match status" value="1"/>
</dbReference>
<evidence type="ECO:0000256" key="1">
    <source>
        <dbReference type="SAM" id="MobiDB-lite"/>
    </source>
</evidence>
<keyword evidence="2" id="KW-0732">Signal</keyword>
<dbReference type="OrthoDB" id="504962at2"/>
<evidence type="ECO:0000313" key="4">
    <source>
        <dbReference type="EMBL" id="PZD94225.1"/>
    </source>
</evidence>
<dbReference type="Proteomes" id="UP000249522">
    <property type="component" value="Unassembled WGS sequence"/>
</dbReference>
<dbReference type="Pfam" id="PF00395">
    <property type="entry name" value="SLH"/>
    <property type="match status" value="3"/>
</dbReference>
<sequence length="1446" mass="158640">MNTENKTLARQLLAVCLTIMIAIAGLPPLQPAHAAGNTQNDRLLTRSYTSGKMGTDLTYRIYLPEGYEQSDRRYPAVYLLHEEGSSSQQFADDSIDVMLDQWMAEGIMQKMIVVMPDTSADSWFINKAGEAWEDVITGELIPAIDESYRTIPQPRYRGVTGISMGGYGAFVLGLKHPELFSSIGSHMGALHREHEGLQPFALIKSKTVNELKAYRYYLDGGTDDPFTYADSSTNDIHAYFRSNGIAHEYQMRPGGHSSDYYLQYLDRSFRMHSSNFGTGHVSGSFTAVPQAIQVGQESVTVDYTVDLNRSSVTQYVYGDASSDAFSLITRLQVKDSGGEVRYSELADLGNVVTASTDSSFSGSFIVPVSALGQDTAYSLTLESQLLGSVYPLGTKPLIKVTPIGTAPEDVQIDLLGDWYFTKDTFPESSVNGTTPDLVNGDWRVVQPGLDWWADGFGGYSGLNNYYGAAWYFREFTVPSDFPDEDLTLLAGKIDDADQTYINGQLIAETGFKDGEYTSSFWAASREYRIPSGLLKRGEMNTISVRMYNQNGGGGWYAGPVGIYTKAALQKVKSLPSSVPDASVIAEVKGLAQKQLQAISEQDFKTYRDTLAADYFERGIDKLQRIDQMAELVKGYTSVESKAESDYVFELDGKYLYTANVTITGKDAAGETVTIKQGEISQYYQYVDGVLKETGDQKLFYVTEFYSESAQRHVKYRVYLPPGYLSEKTRRYPSVYLLHQFNSDSESYELDKVDQILDRGIKQGSLEDMIVVMPDSSGTSWWVNGTGEDGVKWQDMVTKDLTALIDRQYRTIDDSRFRGTSGVSMGGFGAFVIGLQYPDLFSSVASHMGALSMTNTGQNPLEIAMTYPLDALKRYSIYFDSGNLDAYRFELAVNTLHKYLMKHGVPHYAEIRDGAHDSAFYTESIDDSFARHSRHFASAGVQDGVLNGKVEIRSEGGREKLVYELNSTDALSAYAETIPASPYLKEPNPALQLPITAEVYNKSTGEKLYSFRDDAAARGAASFTGEFELPERLTEGSYEIVLTSAVLDRSFELSRAGYTVSRAGSAPNPPQGGTPATPATPVGPSNPASPASPGQLNGVTADIDDIERALTEGTPLQLQAAGGSSLDIPSGTLKQLRDAAGPDQLKALEWVVTPIPQAEQAKWLEQTDSAWKEGLVQAGAILDLRLKALLVDGSERVLEMTFTEPVRVSLPVNGNADTERAGVYHRTDGKKLEYVGGAYDAKSESVQVQLDHFSEYGVFVYNKSFADLGGTHWAHRAVEVLAAKHIVTGVSKERYDPSRRITRAEFAALLARYMGVKDNGEELPFGDVSKESWYYDPVAAAYQSGIVRGTGHEVFSPDAAITREEMAVMLYNAYLLQPGSGVAAEGRELDRFSDSALVHDWARQAVSGVLQLGLLKGTGPAALAPQDEATRAQAAQVIYNLAQLTGK</sequence>
<dbReference type="RefSeq" id="WP_111148588.1">
    <property type="nucleotide sequence ID" value="NZ_QKRB01000054.1"/>
</dbReference>
<gene>
    <name evidence="4" type="ORF">DNH61_19995</name>
</gene>
<keyword evidence="5" id="KW-1185">Reference proteome</keyword>
<dbReference type="InterPro" id="IPR050583">
    <property type="entry name" value="Mycobacterial_A85_antigen"/>
</dbReference>
<organism evidence="4 5">
    <name type="scientific">Paenibacillus sambharensis</name>
    <dbReference type="NCBI Taxonomy" id="1803190"/>
    <lineage>
        <taxon>Bacteria</taxon>
        <taxon>Bacillati</taxon>
        <taxon>Bacillota</taxon>
        <taxon>Bacilli</taxon>
        <taxon>Bacillales</taxon>
        <taxon>Paenibacillaceae</taxon>
        <taxon>Paenibacillus</taxon>
    </lineage>
</organism>
<dbReference type="InterPro" id="IPR029058">
    <property type="entry name" value="AB_hydrolase_fold"/>
</dbReference>
<feature type="region of interest" description="Disordered" evidence="1">
    <location>
        <begin position="1060"/>
        <end position="1098"/>
    </location>
</feature>
<dbReference type="SUPFAM" id="SSF49785">
    <property type="entry name" value="Galactose-binding domain-like"/>
    <property type="match status" value="1"/>
</dbReference>
<dbReference type="InterPro" id="IPR008979">
    <property type="entry name" value="Galactose-bd-like_sf"/>
</dbReference>
<protein>
    <recommendedName>
        <fullName evidence="3">SLH domain-containing protein</fullName>
    </recommendedName>
</protein>
<dbReference type="Gene3D" id="2.60.120.260">
    <property type="entry name" value="Galactose-binding domain-like"/>
    <property type="match status" value="1"/>
</dbReference>
<dbReference type="InterPro" id="IPR000801">
    <property type="entry name" value="Esterase-like"/>
</dbReference>
<feature type="domain" description="SLH" evidence="3">
    <location>
        <begin position="1260"/>
        <end position="1319"/>
    </location>
</feature>
<reference evidence="4 5" key="1">
    <citation type="submission" date="2018-06" db="EMBL/GenBank/DDBJ databases">
        <title>Paenibacillus imtechensis sp. nov.</title>
        <authorList>
            <person name="Pinnaka A.K."/>
            <person name="Singh H."/>
            <person name="Kaur M."/>
        </authorList>
    </citation>
    <scope>NUCLEOTIDE SEQUENCE [LARGE SCALE GENOMIC DNA]</scope>
    <source>
        <strain evidence="4 5">SMB1</strain>
    </source>
</reference>
<feature type="chain" id="PRO_5015910578" description="SLH domain-containing protein" evidence="2">
    <location>
        <begin position="35"/>
        <end position="1446"/>
    </location>
</feature>
<comment type="caution">
    <text evidence="4">The sequence shown here is derived from an EMBL/GenBank/DDBJ whole genome shotgun (WGS) entry which is preliminary data.</text>
</comment>
<dbReference type="Gene3D" id="3.40.50.1820">
    <property type="entry name" value="alpha/beta hydrolase"/>
    <property type="match status" value="2"/>
</dbReference>
<dbReference type="InterPro" id="IPR001119">
    <property type="entry name" value="SLH_dom"/>
</dbReference>
<feature type="compositionally biased region" description="Low complexity" evidence="1">
    <location>
        <begin position="1072"/>
        <end position="1093"/>
    </location>
</feature>
<dbReference type="Pfam" id="PF00756">
    <property type="entry name" value="Esterase"/>
    <property type="match status" value="2"/>
</dbReference>
<evidence type="ECO:0000259" key="3">
    <source>
        <dbReference type="PROSITE" id="PS51272"/>
    </source>
</evidence>
<dbReference type="GO" id="GO:0016747">
    <property type="term" value="F:acyltransferase activity, transferring groups other than amino-acyl groups"/>
    <property type="evidence" value="ECO:0007669"/>
    <property type="project" value="TreeGrafter"/>
</dbReference>
<feature type="signal peptide" evidence="2">
    <location>
        <begin position="1"/>
        <end position="34"/>
    </location>
</feature>
<proteinExistence type="predicted"/>
<accession>A0A2W1LGS6</accession>
<dbReference type="EMBL" id="QKRB01000054">
    <property type="protein sequence ID" value="PZD94225.1"/>
    <property type="molecule type" value="Genomic_DNA"/>
</dbReference>
<dbReference type="PROSITE" id="PS51272">
    <property type="entry name" value="SLH"/>
    <property type="match status" value="3"/>
</dbReference>
<dbReference type="PANTHER" id="PTHR48098">
    <property type="entry name" value="ENTEROCHELIN ESTERASE-RELATED"/>
    <property type="match status" value="1"/>
</dbReference>
<evidence type="ECO:0000313" key="5">
    <source>
        <dbReference type="Proteomes" id="UP000249522"/>
    </source>
</evidence>
<dbReference type="SUPFAM" id="SSF53474">
    <property type="entry name" value="alpha/beta-Hydrolases"/>
    <property type="match status" value="2"/>
</dbReference>